<dbReference type="Gene3D" id="3.40.50.300">
    <property type="entry name" value="P-loop containing nucleotide triphosphate hydrolases"/>
    <property type="match status" value="1"/>
</dbReference>
<dbReference type="InterPro" id="IPR027417">
    <property type="entry name" value="P-loop_NTPase"/>
</dbReference>
<comment type="subcellular location">
    <subcellularLocation>
        <location evidence="3">Cytoplasm</location>
    </subcellularLocation>
    <text evidence="3">Binds to ribosomes.</text>
</comment>
<dbReference type="Pfam" id="PF00009">
    <property type="entry name" value="GTP_EFTU"/>
    <property type="match status" value="1"/>
</dbReference>
<evidence type="ECO:0000256" key="2">
    <source>
        <dbReference type="ARBA" id="ARBA00023134"/>
    </source>
</evidence>
<keyword evidence="3" id="KW-0699">rRNA-binding</keyword>
<dbReference type="EC" id="3.6.5.-" evidence="3"/>
<dbReference type="InterPro" id="IPR035651">
    <property type="entry name" value="BipA_V"/>
</dbReference>
<dbReference type="RefSeq" id="WP_190002444.1">
    <property type="nucleotide sequence ID" value="NZ_JBEOSL010000025.1"/>
</dbReference>
<dbReference type="Pfam" id="PF21018">
    <property type="entry name" value="BipA_C"/>
    <property type="match status" value="1"/>
</dbReference>
<dbReference type="PROSITE" id="PS51722">
    <property type="entry name" value="G_TR_2"/>
    <property type="match status" value="1"/>
</dbReference>
<dbReference type="SMART" id="SM00838">
    <property type="entry name" value="EFG_C"/>
    <property type="match status" value="1"/>
</dbReference>
<dbReference type="CDD" id="cd03710">
    <property type="entry name" value="BipA_TypA_C"/>
    <property type="match status" value="1"/>
</dbReference>
<dbReference type="Gene3D" id="3.30.70.870">
    <property type="entry name" value="Elongation Factor G (Translational Gtpase), domain 3"/>
    <property type="match status" value="1"/>
</dbReference>
<keyword evidence="3" id="KW-0378">Hydrolase</keyword>
<dbReference type="InterPro" id="IPR042116">
    <property type="entry name" value="TypA/BipA_C"/>
</dbReference>
<dbReference type="SUPFAM" id="SSF50447">
    <property type="entry name" value="Translation proteins"/>
    <property type="match status" value="1"/>
</dbReference>
<keyword evidence="3" id="KW-0963">Cytoplasm</keyword>
<evidence type="ECO:0000313" key="5">
    <source>
        <dbReference type="EMBL" id="MEV5246710.1"/>
    </source>
</evidence>
<sequence length="638" mass="69888">MAPSVTRHDIRNVAIVAHVDHGKTTIVDGMLKQAGAFAAHQLDQVDDRMMDSNDLEREKGITILAKNTAVKYHPKDGGEPITINIIDTPGHADFGGEVERGLSMVDGVVLLVDASEGPLPQTRFVLRKALQQRLPIILCINKTDRPDARIDEVVNETYDLFLDLDADEEQIEFPIVYACGRDGIASLTKPDDGTVPGDSDSLEPFFSTILEHIPAPTYEEGAPLQAHVTNLDADNFLGRIALLRVHQGELKKGQTVAWMKRDGSVQNVRISELMMTEALTRKPAEKAGPGDICAVAGIPEIMIGETLADPENPVALPLITVDEPAISMTIGTNTSPLVGRGGTGKGADNKAAVKDRKVTARQVKDRLDRELIGNVSLRVLETDRPDAWEVQGRGELALAILVETMRREGYELTVGKPQVVTKEVDGKVYEPVERMTIDVPEEHMGAVTQLMGVRKGRMDNMSNHGSGWVRMEFVVPSRGLIGFRTEFLTQTRGTGIAHSIHEGHEPWFGTLTTRNNGSLVADRAGAVTAFAMTNLQERGVLFVEPGTEVYEGMIVGENSRSDDMDVNITKEKKLTNMRSSTADVTESIVPPRKLSLEQSLEFCRDDECVEVTPEAIRIRKVNLDARERARAASRAKHG</sequence>
<dbReference type="CDD" id="cd01891">
    <property type="entry name" value="TypA_BipA"/>
    <property type="match status" value="1"/>
</dbReference>
<dbReference type="GeneID" id="91511875"/>
<dbReference type="InterPro" id="IPR047041">
    <property type="entry name" value="BipA_GTP-bd_dom"/>
</dbReference>
<dbReference type="InterPro" id="IPR004161">
    <property type="entry name" value="EFTu-like_2"/>
</dbReference>
<gene>
    <name evidence="5" type="primary">typA</name>
    <name evidence="3" type="synonym">bipA</name>
    <name evidence="5" type="ORF">AB0K95_15770</name>
</gene>
<dbReference type="HAMAP" id="MF_00849">
    <property type="entry name" value="BipA"/>
    <property type="match status" value="1"/>
</dbReference>
<dbReference type="InterPro" id="IPR005225">
    <property type="entry name" value="Small_GTP-bd"/>
</dbReference>
<dbReference type="Gene3D" id="3.30.70.240">
    <property type="match status" value="1"/>
</dbReference>
<protein>
    <recommendedName>
        <fullName evidence="3">Large ribosomal subunit assembly factor BipA</fullName>
        <ecNumber evidence="3">3.6.5.-</ecNumber>
    </recommendedName>
    <alternativeName>
        <fullName evidence="3">GTP-binding protein BipA</fullName>
    </alternativeName>
</protein>
<accession>A0ABV3JEZ3</accession>
<reference evidence="5 6" key="1">
    <citation type="submission" date="2024-06" db="EMBL/GenBank/DDBJ databases">
        <title>The Natural Products Discovery Center: Release of the First 8490 Sequenced Strains for Exploring Actinobacteria Biosynthetic Diversity.</title>
        <authorList>
            <person name="Kalkreuter E."/>
            <person name="Kautsar S.A."/>
            <person name="Yang D."/>
            <person name="Bader C.D."/>
            <person name="Teijaro C.N."/>
            <person name="Fluegel L."/>
            <person name="Davis C.M."/>
            <person name="Simpson J.R."/>
            <person name="Lauterbach L."/>
            <person name="Steele A.D."/>
            <person name="Gui C."/>
            <person name="Meng S."/>
            <person name="Li G."/>
            <person name="Viehrig K."/>
            <person name="Ye F."/>
            <person name="Su P."/>
            <person name="Kiefer A.F."/>
            <person name="Nichols A."/>
            <person name="Cepeda A.J."/>
            <person name="Yan W."/>
            <person name="Fan B."/>
            <person name="Jiang Y."/>
            <person name="Adhikari A."/>
            <person name="Zheng C.-J."/>
            <person name="Schuster L."/>
            <person name="Cowan T.M."/>
            <person name="Smanski M.J."/>
            <person name="Chevrette M.G."/>
            <person name="De Carvalho L.P.S."/>
            <person name="Shen B."/>
        </authorList>
    </citation>
    <scope>NUCLEOTIDE SEQUENCE [LARGE SCALE GENOMIC DNA]</scope>
    <source>
        <strain evidence="5 6">NPDC052768</strain>
    </source>
</reference>
<dbReference type="NCBIfam" id="TIGR00231">
    <property type="entry name" value="small_GTP"/>
    <property type="match status" value="1"/>
</dbReference>
<dbReference type="Pfam" id="PF00679">
    <property type="entry name" value="EFG_C"/>
    <property type="match status" value="1"/>
</dbReference>
<keyword evidence="1 3" id="KW-0547">Nucleotide-binding</keyword>
<keyword evidence="6" id="KW-1185">Reference proteome</keyword>
<comment type="caution">
    <text evidence="5">The sequence shown here is derived from an EMBL/GenBank/DDBJ whole genome shotgun (WGS) entry which is preliminary data.</text>
</comment>
<comment type="catalytic activity">
    <reaction evidence="3">
        <text>GTP + H2O = GDP + phosphate + H(+)</text>
        <dbReference type="Rhea" id="RHEA:19669"/>
        <dbReference type="ChEBI" id="CHEBI:15377"/>
        <dbReference type="ChEBI" id="CHEBI:15378"/>
        <dbReference type="ChEBI" id="CHEBI:37565"/>
        <dbReference type="ChEBI" id="CHEBI:43474"/>
        <dbReference type="ChEBI" id="CHEBI:58189"/>
    </reaction>
</comment>
<dbReference type="SUPFAM" id="SSF52540">
    <property type="entry name" value="P-loop containing nucleoside triphosphate hydrolases"/>
    <property type="match status" value="1"/>
</dbReference>
<dbReference type="Proteomes" id="UP001552527">
    <property type="component" value="Unassembled WGS sequence"/>
</dbReference>
<evidence type="ECO:0000313" key="6">
    <source>
        <dbReference type="Proteomes" id="UP001552527"/>
    </source>
</evidence>
<dbReference type="InterPro" id="IPR035647">
    <property type="entry name" value="EFG_III/V"/>
</dbReference>
<name>A0ABV3JEZ3_9ACTN</name>
<dbReference type="Gene3D" id="2.40.30.10">
    <property type="entry name" value="Translation factors"/>
    <property type="match status" value="1"/>
</dbReference>
<dbReference type="PROSITE" id="PS00301">
    <property type="entry name" value="G_TR_1"/>
    <property type="match status" value="1"/>
</dbReference>
<feature type="binding site" evidence="3">
    <location>
        <begin position="20"/>
        <end position="25"/>
    </location>
    <ligand>
        <name>GTP</name>
        <dbReference type="ChEBI" id="CHEBI:37565"/>
    </ligand>
</feature>
<feature type="domain" description="Tr-type G" evidence="4">
    <location>
        <begin position="8"/>
        <end position="217"/>
    </location>
</feature>
<dbReference type="CDD" id="cd03691">
    <property type="entry name" value="BipA_TypA_II"/>
    <property type="match status" value="1"/>
</dbReference>
<dbReference type="InterPro" id="IPR048876">
    <property type="entry name" value="BipA_C"/>
</dbReference>
<dbReference type="Pfam" id="PF03144">
    <property type="entry name" value="GTP_EFTU_D2"/>
    <property type="match status" value="1"/>
</dbReference>
<evidence type="ECO:0000259" key="4">
    <source>
        <dbReference type="PROSITE" id="PS51722"/>
    </source>
</evidence>
<keyword evidence="3" id="KW-0694">RNA-binding</keyword>
<comment type="similarity">
    <text evidence="3">Belongs to the TRAFAC class translation factor GTPase superfamily. Classic translation factor GTPase family. BipA subfamily.</text>
</comment>
<dbReference type="PANTHER" id="PTHR42908">
    <property type="entry name" value="TRANSLATION ELONGATION FACTOR-RELATED"/>
    <property type="match status" value="1"/>
</dbReference>
<dbReference type="PRINTS" id="PR00315">
    <property type="entry name" value="ELONGATNFCT"/>
</dbReference>
<dbReference type="InterPro" id="IPR006298">
    <property type="entry name" value="BipA"/>
</dbReference>
<keyword evidence="3" id="KW-0690">Ribosome biogenesis</keyword>
<dbReference type="PANTHER" id="PTHR42908:SF8">
    <property type="entry name" value="TR-TYPE G DOMAIN-CONTAINING PROTEIN"/>
    <property type="match status" value="1"/>
</dbReference>
<dbReference type="EMBL" id="JBFATE010000006">
    <property type="protein sequence ID" value="MEV5246710.1"/>
    <property type="molecule type" value="Genomic_DNA"/>
</dbReference>
<comment type="subunit">
    <text evidence="3">Monomer.</text>
</comment>
<feature type="binding site" evidence="3">
    <location>
        <begin position="141"/>
        <end position="144"/>
    </location>
    <ligand>
        <name>GTP</name>
        <dbReference type="ChEBI" id="CHEBI:37565"/>
    </ligand>
</feature>
<dbReference type="NCBIfam" id="TIGR01394">
    <property type="entry name" value="TypA_BipA"/>
    <property type="match status" value="1"/>
</dbReference>
<keyword evidence="2 3" id="KW-0342">GTP-binding</keyword>
<dbReference type="InterPro" id="IPR000795">
    <property type="entry name" value="T_Tr_GTP-bd_dom"/>
</dbReference>
<organism evidence="5 6">
    <name type="scientific">Streptomyces werraensis</name>
    <dbReference type="NCBI Taxonomy" id="68284"/>
    <lineage>
        <taxon>Bacteria</taxon>
        <taxon>Bacillati</taxon>
        <taxon>Actinomycetota</taxon>
        <taxon>Actinomycetes</taxon>
        <taxon>Kitasatosporales</taxon>
        <taxon>Streptomycetaceae</taxon>
        <taxon>Streptomyces</taxon>
    </lineage>
</organism>
<dbReference type="InterPro" id="IPR031157">
    <property type="entry name" value="G_TR_CS"/>
</dbReference>
<dbReference type="Gene3D" id="2.40.50.250">
    <property type="entry name" value="bipa protein"/>
    <property type="match status" value="1"/>
</dbReference>
<keyword evidence="3" id="KW-0820">tRNA-binding</keyword>
<dbReference type="SUPFAM" id="SSF54980">
    <property type="entry name" value="EF-G C-terminal domain-like"/>
    <property type="match status" value="2"/>
</dbReference>
<dbReference type="InterPro" id="IPR009000">
    <property type="entry name" value="Transl_B-barrel_sf"/>
</dbReference>
<evidence type="ECO:0000256" key="3">
    <source>
        <dbReference type="HAMAP-Rule" id="MF_00849"/>
    </source>
</evidence>
<evidence type="ECO:0000256" key="1">
    <source>
        <dbReference type="ARBA" id="ARBA00022741"/>
    </source>
</evidence>
<proteinExistence type="inferred from homology"/>
<comment type="function">
    <text evidence="3">A 50S ribosomal subunit assembly protein with GTPase activity, required for 50S subunit assembly at low temperatures, may also play a role in translation. Binds GTP and analogs. Binds the 70S ribosome between the 30S and 50S subunits, in a similar position as ribosome-bound EF-G; it contacts a number of ribosomal proteins, both rRNAs and the A-site tRNA.</text>
</comment>
<dbReference type="InterPro" id="IPR000640">
    <property type="entry name" value="EFG_V-like"/>
</dbReference>
<dbReference type="InterPro" id="IPR047042">
    <property type="entry name" value="BipA_II"/>
</dbReference>